<proteinExistence type="predicted"/>
<feature type="region of interest" description="Disordered" evidence="6">
    <location>
        <begin position="166"/>
        <end position="197"/>
    </location>
</feature>
<dbReference type="AlphaFoldDB" id="A0A1S3CK50"/>
<dbReference type="GO" id="GO:0005634">
    <property type="term" value="C:nucleus"/>
    <property type="evidence" value="ECO:0007669"/>
    <property type="project" value="UniProtKB-SubCell"/>
</dbReference>
<dbReference type="OrthoDB" id="1860415at2759"/>
<evidence type="ECO:0000256" key="3">
    <source>
        <dbReference type="ARBA" id="ARBA00023125"/>
    </source>
</evidence>
<feature type="region of interest" description="Disordered" evidence="6">
    <location>
        <begin position="597"/>
        <end position="617"/>
    </location>
</feature>
<feature type="compositionally biased region" description="Acidic residues" evidence="6">
    <location>
        <begin position="607"/>
        <end position="617"/>
    </location>
</feature>
<dbReference type="InterPro" id="IPR003441">
    <property type="entry name" value="NAC-dom"/>
</dbReference>
<dbReference type="InParanoid" id="A0A1S3CK50"/>
<keyword evidence="5" id="KW-0539">Nucleus</keyword>
<sequence length="655" mass="73806">MAPVSLPPGFRFHPTDEELVAYYLKRKINGREIELEIIPEVDLYKCEPWDLPGKSLLPSKDLEWYFFSPRDRKYPNGSRTNRATKAGYWKATGKDRKVNSQSRAVGMKKTLVYYRGRAPHGARTDWVMHEYRLDDRECEVASSGLQDAYALCRVFKKSATIAPKIEDNHPYSNMTSSSNHFMNSSDQSSEPESSNYSMPLDAFQCQSQSQSQSHMVNKDCNSFDMFGGARETKWSQFLSQEAFNSAPSFPSYANIPYPPSKVDIALECARLQHRFTMPPLEVEDYPHTSYSDHFKTQQPRNPTMLGGSSNASTDILQEILSVAQASQQLANQSCSVDATTWDGGLANNNNNNNNNVYACSSNDQDFAFMAAKDGFQDWKSAVTFDAESSWEDPYSKCIDVGNVGDDIAVENLRWVGMSSKDLDKNCMEDSKLVPIENISNFQIEDHQNQLQDQSIAINDEMNDFSLAFINEDIPNPNNYDMEGSDNTMVNYSSSPSFEVVEEIKVNHGLFISTRQVAETFFHQTIPSETVKVQSLNSNFMAPNFISLHEITPQKTPSSFLLCGSSLKKPWNNFQRKIISILELLLIFIVYSDEEGEEEGKVNSNSGDEGENLLSEDEECRSKGKKKGALNMILKKAGIFFSIASLAVCTIWANYI</sequence>
<evidence type="ECO:0000256" key="6">
    <source>
        <dbReference type="SAM" id="MobiDB-lite"/>
    </source>
</evidence>
<accession>A0A1S3CK50</accession>
<dbReference type="Proteomes" id="UP001652600">
    <property type="component" value="Chromosome 9"/>
</dbReference>
<dbReference type="Pfam" id="PF02365">
    <property type="entry name" value="NAM"/>
    <property type="match status" value="1"/>
</dbReference>
<evidence type="ECO:0000313" key="9">
    <source>
        <dbReference type="Proteomes" id="UP001652600"/>
    </source>
</evidence>
<dbReference type="FunFam" id="2.170.150.80:FF:000002">
    <property type="entry name" value="Nac domain-containing protein 86"/>
    <property type="match status" value="1"/>
</dbReference>
<organism evidence="9 10">
    <name type="scientific">Cucumis melo</name>
    <name type="common">Muskmelon</name>
    <dbReference type="NCBI Taxonomy" id="3656"/>
    <lineage>
        <taxon>Eukaryota</taxon>
        <taxon>Viridiplantae</taxon>
        <taxon>Streptophyta</taxon>
        <taxon>Embryophyta</taxon>
        <taxon>Tracheophyta</taxon>
        <taxon>Spermatophyta</taxon>
        <taxon>Magnoliopsida</taxon>
        <taxon>eudicotyledons</taxon>
        <taxon>Gunneridae</taxon>
        <taxon>Pentapetalae</taxon>
        <taxon>rosids</taxon>
        <taxon>fabids</taxon>
        <taxon>Cucurbitales</taxon>
        <taxon>Cucurbitaceae</taxon>
        <taxon>Benincaseae</taxon>
        <taxon>Cucumis</taxon>
    </lineage>
</organism>
<keyword evidence="3" id="KW-0238">DNA-binding</keyword>
<comment type="subcellular location">
    <subcellularLocation>
        <location evidence="1">Nucleus</location>
    </subcellularLocation>
</comment>
<dbReference type="GeneID" id="103501372"/>
<reference evidence="8" key="1">
    <citation type="submission" date="2023-03" db="UniProtKB">
        <authorList>
            <consortium name="EnsemblPlants"/>
        </authorList>
    </citation>
    <scope>IDENTIFICATION</scope>
</reference>
<protein>
    <submittedName>
        <fullName evidence="10">NAC domain-containing protein 45</fullName>
    </submittedName>
</protein>
<dbReference type="KEGG" id="cmo:103501372"/>
<reference evidence="10" key="2">
    <citation type="submission" date="2025-04" db="UniProtKB">
        <authorList>
            <consortium name="RefSeq"/>
        </authorList>
    </citation>
    <scope>IDENTIFICATION</scope>
</reference>
<keyword evidence="4" id="KW-0804">Transcription</keyword>
<feature type="compositionally biased region" description="Low complexity" evidence="6">
    <location>
        <begin position="182"/>
        <end position="197"/>
    </location>
</feature>
<dbReference type="PANTHER" id="PTHR31744:SF210">
    <property type="entry name" value="NAC DOMAIN-CONTAINING PROTEIN 86-LIKE"/>
    <property type="match status" value="1"/>
</dbReference>
<feature type="domain" description="NAC" evidence="7">
    <location>
        <begin position="6"/>
        <end position="157"/>
    </location>
</feature>
<feature type="compositionally biased region" description="Polar residues" evidence="6">
    <location>
        <begin position="170"/>
        <end position="181"/>
    </location>
</feature>
<dbReference type="SUPFAM" id="SSF101941">
    <property type="entry name" value="NAC domain"/>
    <property type="match status" value="1"/>
</dbReference>
<evidence type="ECO:0000313" key="8">
    <source>
        <dbReference type="EnsemblPlants" id="MELO3C025099.2.1"/>
    </source>
</evidence>
<dbReference type="PANTHER" id="PTHR31744">
    <property type="entry name" value="PROTEIN CUP-SHAPED COTYLEDON 2-RELATED"/>
    <property type="match status" value="1"/>
</dbReference>
<dbReference type="EnsemblPlants" id="MELO3C025099.2.1">
    <property type="protein sequence ID" value="MELO3C025099.2.1"/>
    <property type="gene ID" value="MELO3C025099.2"/>
</dbReference>
<keyword evidence="2" id="KW-0805">Transcription regulation</keyword>
<dbReference type="Gene3D" id="2.170.150.80">
    <property type="entry name" value="NAC domain"/>
    <property type="match status" value="1"/>
</dbReference>
<dbReference type="InterPro" id="IPR036093">
    <property type="entry name" value="NAC_dom_sf"/>
</dbReference>
<evidence type="ECO:0000259" key="7">
    <source>
        <dbReference type="PROSITE" id="PS51005"/>
    </source>
</evidence>
<dbReference type="GO" id="GO:0006355">
    <property type="term" value="P:regulation of DNA-templated transcription"/>
    <property type="evidence" value="ECO:0007669"/>
    <property type="project" value="InterPro"/>
</dbReference>
<dbReference type="GO" id="GO:0003677">
    <property type="term" value="F:DNA binding"/>
    <property type="evidence" value="ECO:0007669"/>
    <property type="project" value="UniProtKB-KW"/>
</dbReference>
<dbReference type="PROSITE" id="PS51005">
    <property type="entry name" value="NAC"/>
    <property type="match status" value="1"/>
</dbReference>
<name>A0A1S3CK50_CUCME</name>
<evidence type="ECO:0000256" key="5">
    <source>
        <dbReference type="ARBA" id="ARBA00023242"/>
    </source>
</evidence>
<dbReference type="Gramene" id="MELO3C025099.2.1">
    <property type="protein sequence ID" value="MELO3C025099.2.1"/>
    <property type="gene ID" value="MELO3C025099.2"/>
</dbReference>
<evidence type="ECO:0000256" key="2">
    <source>
        <dbReference type="ARBA" id="ARBA00023015"/>
    </source>
</evidence>
<gene>
    <name evidence="10" type="primary">LOC103501372</name>
    <name evidence="8" type="synonym">103501372</name>
</gene>
<keyword evidence="9" id="KW-1185">Reference proteome</keyword>
<evidence type="ECO:0000256" key="4">
    <source>
        <dbReference type="ARBA" id="ARBA00023163"/>
    </source>
</evidence>
<dbReference type="SMR" id="A0A1S3CK50"/>
<evidence type="ECO:0000313" key="10">
    <source>
        <dbReference type="RefSeq" id="XP_008463166.1"/>
    </source>
</evidence>
<dbReference type="RefSeq" id="XP_008463166.1">
    <property type="nucleotide sequence ID" value="XM_008464944.2"/>
</dbReference>
<dbReference type="eggNOG" id="ENOG502QV39">
    <property type="taxonomic scope" value="Eukaryota"/>
</dbReference>
<evidence type="ECO:0000256" key="1">
    <source>
        <dbReference type="ARBA" id="ARBA00004123"/>
    </source>
</evidence>